<dbReference type="Gene3D" id="1.50.10.20">
    <property type="match status" value="1"/>
</dbReference>
<protein>
    <recommendedName>
        <fullName evidence="6">Squalene cyclase C-terminal domain-containing protein</fullName>
    </recommendedName>
</protein>
<reference evidence="5" key="1">
    <citation type="submission" date="2017-09" db="EMBL/GenBank/DDBJ databases">
        <title>Depth-based differentiation of microbial function through sediment-hosted aquifers and enrichment of novel symbionts in the deep terrestrial subsurface.</title>
        <authorList>
            <person name="Probst A.J."/>
            <person name="Ladd B."/>
            <person name="Jarett J.K."/>
            <person name="Geller-Mcgrath D.E."/>
            <person name="Sieber C.M.K."/>
            <person name="Emerson J.B."/>
            <person name="Anantharaman K."/>
            <person name="Thomas B.C."/>
            <person name="Malmstrom R."/>
            <person name="Stieglmeier M."/>
            <person name="Klingl A."/>
            <person name="Woyke T."/>
            <person name="Ryan C.M."/>
            <person name="Banfield J.F."/>
        </authorList>
    </citation>
    <scope>NUCLEOTIDE SEQUENCE [LARGE SCALE GENOMIC DNA]</scope>
</reference>
<dbReference type="SUPFAM" id="SSF48239">
    <property type="entry name" value="Terpenoid cyclases/Protein prenyltransferases"/>
    <property type="match status" value="1"/>
</dbReference>
<dbReference type="AlphaFoldDB" id="A0A2H0TYX1"/>
<keyword evidence="2" id="KW-0812">Transmembrane</keyword>
<dbReference type="Proteomes" id="UP000230852">
    <property type="component" value="Unassembled WGS sequence"/>
</dbReference>
<evidence type="ECO:0000256" key="2">
    <source>
        <dbReference type="SAM" id="Phobius"/>
    </source>
</evidence>
<feature type="transmembrane region" description="Helical" evidence="2">
    <location>
        <begin position="725"/>
        <end position="742"/>
    </location>
</feature>
<gene>
    <name evidence="4" type="ORF">COU28_01615</name>
</gene>
<sequence length="746" mass="82377">MRTVLSKILFVTAVTILSLSAFDFVYAETTSSTPEIVITSSTDSGLKNTTTNNSTISLPSVNLTIRYNDEVVFSGNIELTTTTYHDEINNLDYSLTTSTVFSTLVNTDASSTNFAITDDQFNSYYNSFYLRCITFQTSTTTEACDNWQYTVDGQYVGVSMDKKELIGDENIYIYFGDRYKLNTEKTEYTTDETVTSTLQEYDFTNNTWQNKAGQEILLTEPIASDYSNWPPQIFSSSTTNDFGEAYFNQTTTGTYYITLANDYWPSVTITITTTTPTSTENNIIENPTSGGGSSNSTIDHSPTQIQITEAVNKILNYFKTQQNEDGSILDGGTSDWVAMSFGANGQYAKDIKNSISDNSLYDYIYNYNFTDPSEMNLCAAYPRHILALLASGVTKTDNKIVDLKNKITNENCYQNSLYGQTGINDDIFALLSLSALDYDINSQIISDIKNTIFSDQNSDGAFTWTGYPGADVTGAVINALDYGQSKGLSIESSVITNAKNYLKSTQLSDGGWGYETSDVLTTSWAMLGIDSLNESMLDWKTSEGYNPKNILIDNLQSNGSYNTTWEPVSIDWFGLKHAVPSLLGKTWPIILSPIIQPTNNVGGGSIETITTSTTATSTEEMATSTPEIIDDISTSTPEIEIIPITLELPTENTTTTIVQTKKTEPKLTKQTFVAKNNVKEVQGEKIKEKNTSTLDIKKEIIPQLTENLSPTNEKKETPLPTNKKVALGLGAGTLLYGLYLLFKLFV</sequence>
<proteinExistence type="predicted"/>
<evidence type="ECO:0000256" key="3">
    <source>
        <dbReference type="SAM" id="SignalP"/>
    </source>
</evidence>
<comment type="caution">
    <text evidence="4">The sequence shown here is derived from an EMBL/GenBank/DDBJ whole genome shotgun (WGS) entry which is preliminary data.</text>
</comment>
<name>A0A2H0TYX1_9BACT</name>
<keyword evidence="2" id="KW-0472">Membrane</keyword>
<organism evidence="4 5">
    <name type="scientific">Candidatus Magasanikbacteria bacterium CG10_big_fil_rev_8_21_14_0_10_36_16</name>
    <dbReference type="NCBI Taxonomy" id="1974645"/>
    <lineage>
        <taxon>Bacteria</taxon>
        <taxon>Candidatus Magasanikiibacteriota</taxon>
    </lineage>
</organism>
<evidence type="ECO:0000313" key="4">
    <source>
        <dbReference type="EMBL" id="PIR78435.1"/>
    </source>
</evidence>
<keyword evidence="3" id="KW-0732">Signal</keyword>
<accession>A0A2H0TYX1</accession>
<dbReference type="InterPro" id="IPR008930">
    <property type="entry name" value="Terpenoid_cyclase/PrenylTrfase"/>
</dbReference>
<evidence type="ECO:0008006" key="6">
    <source>
        <dbReference type="Google" id="ProtNLM"/>
    </source>
</evidence>
<keyword evidence="2" id="KW-1133">Transmembrane helix</keyword>
<feature type="signal peptide" evidence="3">
    <location>
        <begin position="1"/>
        <end position="27"/>
    </location>
</feature>
<feature type="chain" id="PRO_5013782721" description="Squalene cyclase C-terminal domain-containing protein" evidence="3">
    <location>
        <begin position="28"/>
        <end position="746"/>
    </location>
</feature>
<dbReference type="EMBL" id="PFBU01000030">
    <property type="protein sequence ID" value="PIR78435.1"/>
    <property type="molecule type" value="Genomic_DNA"/>
</dbReference>
<feature type="region of interest" description="Disordered" evidence="1">
    <location>
        <begin position="278"/>
        <end position="300"/>
    </location>
</feature>
<evidence type="ECO:0000256" key="1">
    <source>
        <dbReference type="SAM" id="MobiDB-lite"/>
    </source>
</evidence>
<evidence type="ECO:0000313" key="5">
    <source>
        <dbReference type="Proteomes" id="UP000230852"/>
    </source>
</evidence>